<feature type="domain" description="BioF2-like acetyltransferase" evidence="2">
    <location>
        <begin position="249"/>
        <end position="383"/>
    </location>
</feature>
<evidence type="ECO:0000256" key="1">
    <source>
        <dbReference type="SAM" id="Coils"/>
    </source>
</evidence>
<evidence type="ECO:0000313" key="4">
    <source>
        <dbReference type="Proteomes" id="UP001142810"/>
    </source>
</evidence>
<dbReference type="NCBIfam" id="TIGR03019">
    <property type="entry name" value="pepcterm_femAB"/>
    <property type="match status" value="1"/>
</dbReference>
<dbReference type="SUPFAM" id="SSF55729">
    <property type="entry name" value="Acyl-CoA N-acyltransferases (Nat)"/>
    <property type="match status" value="2"/>
</dbReference>
<dbReference type="InterPro" id="IPR038740">
    <property type="entry name" value="BioF2-like_GNAT_dom"/>
</dbReference>
<dbReference type="RefSeq" id="WP_265615948.1">
    <property type="nucleotide sequence ID" value="NZ_JAPFRD010000002.1"/>
</dbReference>
<dbReference type="InterPro" id="IPR016181">
    <property type="entry name" value="Acyl_CoA_acyltransferase"/>
</dbReference>
<reference evidence="3" key="1">
    <citation type="submission" date="2022-11" db="EMBL/GenBank/DDBJ databases">
        <title>Alteromonas sp. nov., isolated from sea water of the Qingdao.</title>
        <authorList>
            <person name="Wang Q."/>
        </authorList>
    </citation>
    <scope>NUCLEOTIDE SEQUENCE</scope>
    <source>
        <strain evidence="3">ASW11-7</strain>
    </source>
</reference>
<evidence type="ECO:0000259" key="2">
    <source>
        <dbReference type="Pfam" id="PF13480"/>
    </source>
</evidence>
<dbReference type="Pfam" id="PF13480">
    <property type="entry name" value="Acetyltransf_6"/>
    <property type="match status" value="1"/>
</dbReference>
<keyword evidence="4" id="KW-1185">Reference proteome</keyword>
<proteinExistence type="predicted"/>
<accession>A0ABT3P401</accession>
<comment type="caution">
    <text evidence="3">The sequence shown here is derived from an EMBL/GenBank/DDBJ whole genome shotgun (WGS) entry which is preliminary data.</text>
</comment>
<keyword evidence="1" id="KW-0175">Coiled coil</keyword>
<dbReference type="EMBL" id="JAPFRD010000002">
    <property type="protein sequence ID" value="MCW8107250.1"/>
    <property type="molecule type" value="Genomic_DNA"/>
</dbReference>
<name>A0ABT3P401_9ALTE</name>
<dbReference type="PANTHER" id="PTHR36174">
    <property type="entry name" value="LIPID II:GLYCINE GLYCYLTRANSFERASE"/>
    <property type="match status" value="1"/>
</dbReference>
<evidence type="ECO:0000313" key="3">
    <source>
        <dbReference type="EMBL" id="MCW8107250.1"/>
    </source>
</evidence>
<organism evidence="3 4">
    <name type="scientific">Alteromonas aquimaris</name>
    <dbReference type="NCBI Taxonomy" id="2998417"/>
    <lineage>
        <taxon>Bacteria</taxon>
        <taxon>Pseudomonadati</taxon>
        <taxon>Pseudomonadota</taxon>
        <taxon>Gammaproteobacteria</taxon>
        <taxon>Alteromonadales</taxon>
        <taxon>Alteromonadaceae</taxon>
        <taxon>Alteromonas/Salinimonas group</taxon>
        <taxon>Alteromonas</taxon>
    </lineage>
</organism>
<dbReference type="InterPro" id="IPR017469">
    <property type="entry name" value="PEP-CTERM_FemAB-rel"/>
</dbReference>
<dbReference type="Gene3D" id="3.40.630.30">
    <property type="match status" value="1"/>
</dbReference>
<gene>
    <name evidence="3" type="ORF">OPS25_01865</name>
</gene>
<sequence length="441" mass="50248">MVKDAVKNTNDKLDELKSVIKNLKNEKGKIARQFKDVEVGSNDHQSLIHSMQRVSEKLKEHEGDLKALLKSKKSAKKTPKDRLVLPAQFAQLDDVYTGEITVKKIVSPAEKEKWWQYVASSNRSSLYHSHAIYQFYSTQPHLCYEIFGAWSEDGELLGGLPVVVMSTPLFGKFAVSLPFFNYGGPLTSCKRVFASLLEAYDQHARSVGSKYAEIRSTTKTDRASSLKKVSMLRALPGDISLFEQQIGAKVRAQAKKAEEYSPTFKVGKEELLNDFYKVFSTNMRDLGTPVEHKSFFRLLLTQLEDNAQLIVVYVRNKAVGAAFLTTHNDMMEIPWASTLRSANKMNINMWMYDHILKHAIKLNMKWFDFGRSTKDAGTYRFKKQWGAKPVQHYWYTLATETNSEQSLNPDNPKFKLAIAAWQRMPVWLANKIGPFVASQLP</sequence>
<protein>
    <submittedName>
        <fullName evidence="3">FemAB family PEP-CTERM system-associated protein</fullName>
    </submittedName>
</protein>
<dbReference type="PANTHER" id="PTHR36174:SF1">
    <property type="entry name" value="LIPID II:GLYCINE GLYCYLTRANSFERASE"/>
    <property type="match status" value="1"/>
</dbReference>
<feature type="coiled-coil region" evidence="1">
    <location>
        <begin position="6"/>
        <end position="78"/>
    </location>
</feature>
<dbReference type="InterPro" id="IPR050644">
    <property type="entry name" value="PG_Glycine_Bridge_Synth"/>
</dbReference>
<dbReference type="Proteomes" id="UP001142810">
    <property type="component" value="Unassembled WGS sequence"/>
</dbReference>